<evidence type="ECO:0000256" key="3">
    <source>
        <dbReference type="ARBA" id="ARBA00023008"/>
    </source>
</evidence>
<feature type="region of interest" description="Disordered" evidence="7">
    <location>
        <begin position="135"/>
        <end position="155"/>
    </location>
</feature>
<keyword evidence="2" id="KW-0479">Metal-binding</keyword>
<feature type="region of interest" description="Disordered" evidence="7">
    <location>
        <begin position="232"/>
        <end position="346"/>
    </location>
</feature>
<dbReference type="AlphaFoldDB" id="A0A2P6V015"/>
<dbReference type="InterPro" id="IPR004302">
    <property type="entry name" value="Cellulose/chitin-bd_N"/>
</dbReference>
<keyword evidence="5" id="KW-0325">Glycoprotein</keyword>
<evidence type="ECO:0000256" key="5">
    <source>
        <dbReference type="ARBA" id="ARBA00023180"/>
    </source>
</evidence>
<dbReference type="GO" id="GO:0046872">
    <property type="term" value="F:metal ion binding"/>
    <property type="evidence" value="ECO:0007669"/>
    <property type="project" value="UniProtKB-KW"/>
</dbReference>
<feature type="domain" description="Chitin-binding type-4" evidence="9">
    <location>
        <begin position="31"/>
        <end position="230"/>
    </location>
</feature>
<keyword evidence="3" id="KW-0186">Copper</keyword>
<organism evidence="10 11">
    <name type="scientific">Micractinium conductrix</name>
    <dbReference type="NCBI Taxonomy" id="554055"/>
    <lineage>
        <taxon>Eukaryota</taxon>
        <taxon>Viridiplantae</taxon>
        <taxon>Chlorophyta</taxon>
        <taxon>core chlorophytes</taxon>
        <taxon>Trebouxiophyceae</taxon>
        <taxon>Chlorellales</taxon>
        <taxon>Chlorellaceae</taxon>
        <taxon>Chlorella clade</taxon>
        <taxon>Micractinium</taxon>
    </lineage>
</organism>
<dbReference type="Proteomes" id="UP000239649">
    <property type="component" value="Unassembled WGS sequence"/>
</dbReference>
<proteinExistence type="inferred from homology"/>
<comment type="cofactor">
    <cofactor evidence="1">
        <name>Cu(2+)</name>
        <dbReference type="ChEBI" id="CHEBI:29036"/>
    </cofactor>
</comment>
<evidence type="ECO:0000256" key="7">
    <source>
        <dbReference type="SAM" id="MobiDB-lite"/>
    </source>
</evidence>
<feature type="compositionally biased region" description="Low complexity" evidence="7">
    <location>
        <begin position="243"/>
        <end position="257"/>
    </location>
</feature>
<keyword evidence="8" id="KW-0732">Signal</keyword>
<accession>A0A2P6V015</accession>
<evidence type="ECO:0000259" key="9">
    <source>
        <dbReference type="Pfam" id="PF03067"/>
    </source>
</evidence>
<evidence type="ECO:0000256" key="6">
    <source>
        <dbReference type="ARBA" id="ARBA00034311"/>
    </source>
</evidence>
<name>A0A2P6V015_9CHLO</name>
<sequence length="346" mass="37957">MQHRLTSVTRLPALAMLAVALASALPRAAAHGFIAEPKSRNYVRNWQYCPHCVSAGGSWPVSGEGRLTWPMYDAPVCGAADLSDAGAPVQSYARGGVIDITIFITAQHGGRHEFHLCPSPHVSKGCLKEHQLERVDGEGPDSWTPASGGPAPGGRWKHDILASQGGDSYTWRYRLPAGVSCDRCVLQWRWTTANSCRVPGAPSWVGSDPGMLSCTEPGPYPEQFFNCADIRIGTHGSDGESEAGGQDSSSHSSGGSSKKAKALAQREEQEQEHRQAARRQRQEEERRRQGRAGGKWRSSRARKAARARTALRLRRAMRARKAMRARRQAALAKQRRARRSRRGGRH</sequence>
<dbReference type="InterPro" id="IPR052282">
    <property type="entry name" value="Starch-active_LPMO"/>
</dbReference>
<evidence type="ECO:0000256" key="2">
    <source>
        <dbReference type="ARBA" id="ARBA00022723"/>
    </source>
</evidence>
<keyword evidence="11" id="KW-1185">Reference proteome</keyword>
<keyword evidence="4" id="KW-1015">Disulfide bond</keyword>
<comment type="similarity">
    <text evidence="6">Belongs to the polysaccharide monooxygenase AA13 family.</text>
</comment>
<comment type="caution">
    <text evidence="10">The sequence shown here is derived from an EMBL/GenBank/DDBJ whole genome shotgun (WGS) entry which is preliminary data.</text>
</comment>
<evidence type="ECO:0000256" key="8">
    <source>
        <dbReference type="SAM" id="SignalP"/>
    </source>
</evidence>
<evidence type="ECO:0000256" key="4">
    <source>
        <dbReference type="ARBA" id="ARBA00023157"/>
    </source>
</evidence>
<evidence type="ECO:0000313" key="11">
    <source>
        <dbReference type="Proteomes" id="UP000239649"/>
    </source>
</evidence>
<feature type="compositionally biased region" description="Basic and acidic residues" evidence="7">
    <location>
        <begin position="264"/>
        <end position="287"/>
    </location>
</feature>
<feature type="chain" id="PRO_5015170489" evidence="8">
    <location>
        <begin position="31"/>
        <end position="346"/>
    </location>
</feature>
<evidence type="ECO:0000256" key="1">
    <source>
        <dbReference type="ARBA" id="ARBA00001973"/>
    </source>
</evidence>
<dbReference type="Pfam" id="PF03067">
    <property type="entry name" value="LPMO_10"/>
    <property type="match status" value="1"/>
</dbReference>
<dbReference type="OrthoDB" id="513663at2759"/>
<feature type="compositionally biased region" description="Basic residues" evidence="7">
    <location>
        <begin position="297"/>
        <end position="346"/>
    </location>
</feature>
<dbReference type="EMBL" id="LHPF02000059">
    <property type="protein sequence ID" value="PSC67430.1"/>
    <property type="molecule type" value="Genomic_DNA"/>
</dbReference>
<dbReference type="PANTHER" id="PTHR36575">
    <property type="entry name" value="BINDING PROTEIN, PUTATIVE (AFU_ORTHOLOGUE AFUA_1G14430)-RELATED"/>
    <property type="match status" value="1"/>
</dbReference>
<gene>
    <name evidence="10" type="ORF">C2E20_8894</name>
</gene>
<feature type="signal peptide" evidence="8">
    <location>
        <begin position="1"/>
        <end position="30"/>
    </location>
</feature>
<evidence type="ECO:0000313" key="10">
    <source>
        <dbReference type="EMBL" id="PSC67430.1"/>
    </source>
</evidence>
<dbReference type="PANTHER" id="PTHR36575:SF2">
    <property type="entry name" value="CHITIN-BINDING TYPE-4 DOMAIN-CONTAINING PROTEIN-RELATED"/>
    <property type="match status" value="1"/>
</dbReference>
<reference evidence="10 11" key="1">
    <citation type="journal article" date="2018" name="Plant J.">
        <title>Genome sequences of Chlorella sorokiniana UTEX 1602 and Micractinium conductrix SAG 241.80: implications to maltose excretion by a green alga.</title>
        <authorList>
            <person name="Arriola M.B."/>
            <person name="Velmurugan N."/>
            <person name="Zhang Y."/>
            <person name="Plunkett M.H."/>
            <person name="Hondzo H."/>
            <person name="Barney B.M."/>
        </authorList>
    </citation>
    <scope>NUCLEOTIDE SEQUENCE [LARGE SCALE GENOMIC DNA]</scope>
    <source>
        <strain evidence="10 11">SAG 241.80</strain>
    </source>
</reference>
<protein>
    <submittedName>
        <fullName evidence="10">Chitin binding domain-containing</fullName>
    </submittedName>
</protein>